<dbReference type="EMBL" id="LAZR01026852">
    <property type="protein sequence ID" value="KKL67449.1"/>
    <property type="molecule type" value="Genomic_DNA"/>
</dbReference>
<feature type="non-terminal residue" evidence="1">
    <location>
        <position position="1"/>
    </location>
</feature>
<protein>
    <submittedName>
        <fullName evidence="1">Uncharacterized protein</fullName>
    </submittedName>
</protein>
<evidence type="ECO:0000313" key="1">
    <source>
        <dbReference type="EMBL" id="KKL67449.1"/>
    </source>
</evidence>
<sequence>AQPEANITHEQARDFVKRVVDDFDMLIPHLDNFAVQNGDNILEAHQRVRRAAQIKGVRYSIEAKLPPDILGIYIYLPKL</sequence>
<name>A0A0F9E0D2_9ZZZZ</name>
<dbReference type="AlphaFoldDB" id="A0A0F9E0D2"/>
<organism evidence="1">
    <name type="scientific">marine sediment metagenome</name>
    <dbReference type="NCBI Taxonomy" id="412755"/>
    <lineage>
        <taxon>unclassified sequences</taxon>
        <taxon>metagenomes</taxon>
        <taxon>ecological metagenomes</taxon>
    </lineage>
</organism>
<gene>
    <name evidence="1" type="ORF">LCGC14_2134860</name>
</gene>
<reference evidence="1" key="1">
    <citation type="journal article" date="2015" name="Nature">
        <title>Complex archaea that bridge the gap between prokaryotes and eukaryotes.</title>
        <authorList>
            <person name="Spang A."/>
            <person name="Saw J.H."/>
            <person name="Jorgensen S.L."/>
            <person name="Zaremba-Niedzwiedzka K."/>
            <person name="Martijn J."/>
            <person name="Lind A.E."/>
            <person name="van Eijk R."/>
            <person name="Schleper C."/>
            <person name="Guy L."/>
            <person name="Ettema T.J."/>
        </authorList>
    </citation>
    <scope>NUCLEOTIDE SEQUENCE</scope>
</reference>
<proteinExistence type="predicted"/>
<accession>A0A0F9E0D2</accession>
<comment type="caution">
    <text evidence="1">The sequence shown here is derived from an EMBL/GenBank/DDBJ whole genome shotgun (WGS) entry which is preliminary data.</text>
</comment>